<dbReference type="EMBL" id="LAZR01008344">
    <property type="protein sequence ID" value="KKM79376.1"/>
    <property type="molecule type" value="Genomic_DNA"/>
</dbReference>
<dbReference type="InterPro" id="IPR012337">
    <property type="entry name" value="RNaseH-like_sf"/>
</dbReference>
<dbReference type="Gene3D" id="3.30.420.10">
    <property type="entry name" value="Ribonuclease H-like superfamily/Ribonuclease H"/>
    <property type="match status" value="1"/>
</dbReference>
<name>A0A0F9KX66_9ZZZZ</name>
<proteinExistence type="predicted"/>
<evidence type="ECO:0000313" key="2">
    <source>
        <dbReference type="EMBL" id="KKM79376.1"/>
    </source>
</evidence>
<dbReference type="AlphaFoldDB" id="A0A0F9KX66"/>
<protein>
    <recommendedName>
        <fullName evidence="1">Predicted 3'-5' exonuclease PolB-like domain-containing protein</fullName>
    </recommendedName>
</protein>
<accession>A0A0F9KX66</accession>
<dbReference type="InterPro" id="IPR036397">
    <property type="entry name" value="RNaseH_sf"/>
</dbReference>
<dbReference type="SUPFAM" id="SSF53098">
    <property type="entry name" value="Ribonuclease H-like"/>
    <property type="match status" value="1"/>
</dbReference>
<sequence length="186" mass="21257">MAWQNDPKNLDAAYKKRALSYIEGKIFCIGFKIDDDPTDVVWDNDEANVIQGVEKKLVDAFYERFKTSTIHKCTLVGHNIRHFDLPYLWLRAMKYECKQLLKVIGIRPDDIDFEDTMMVVCVTDKYKGMASLDKACALFGLPGKGDVDGSMVYDMWKAGKYQKIADYCKEDVDKTYALAVKLGIIV</sequence>
<gene>
    <name evidence="2" type="ORF">LCGC14_1350520</name>
</gene>
<dbReference type="InterPro" id="IPR019288">
    <property type="entry name" value="3'-5'_exonuclease_PolB-like"/>
</dbReference>
<dbReference type="Pfam" id="PF10108">
    <property type="entry name" value="DNA_pol_B_exo2"/>
    <property type="match status" value="1"/>
</dbReference>
<organism evidence="2">
    <name type="scientific">marine sediment metagenome</name>
    <dbReference type="NCBI Taxonomy" id="412755"/>
    <lineage>
        <taxon>unclassified sequences</taxon>
        <taxon>metagenomes</taxon>
        <taxon>ecological metagenomes</taxon>
    </lineage>
</organism>
<comment type="caution">
    <text evidence="2">The sequence shown here is derived from an EMBL/GenBank/DDBJ whole genome shotgun (WGS) entry which is preliminary data.</text>
</comment>
<reference evidence="2" key="1">
    <citation type="journal article" date="2015" name="Nature">
        <title>Complex archaea that bridge the gap between prokaryotes and eukaryotes.</title>
        <authorList>
            <person name="Spang A."/>
            <person name="Saw J.H."/>
            <person name="Jorgensen S.L."/>
            <person name="Zaremba-Niedzwiedzka K."/>
            <person name="Martijn J."/>
            <person name="Lind A.E."/>
            <person name="van Eijk R."/>
            <person name="Schleper C."/>
            <person name="Guy L."/>
            <person name="Ettema T.J."/>
        </authorList>
    </citation>
    <scope>NUCLEOTIDE SEQUENCE</scope>
</reference>
<evidence type="ECO:0000259" key="1">
    <source>
        <dbReference type="Pfam" id="PF10108"/>
    </source>
</evidence>
<dbReference type="GO" id="GO:0003676">
    <property type="term" value="F:nucleic acid binding"/>
    <property type="evidence" value="ECO:0007669"/>
    <property type="project" value="InterPro"/>
</dbReference>
<feature type="domain" description="Predicted 3'-5' exonuclease PolB-like" evidence="1">
    <location>
        <begin position="126"/>
        <end position="181"/>
    </location>
</feature>